<feature type="transmembrane region" description="Helical" evidence="2">
    <location>
        <begin position="449"/>
        <end position="469"/>
    </location>
</feature>
<dbReference type="WBParaSite" id="Minc3s02379g29752">
    <property type="protein sequence ID" value="Minc3s02379g29752"/>
    <property type="gene ID" value="Minc3s02379g29752"/>
</dbReference>
<keyword evidence="2" id="KW-0812">Transmembrane</keyword>
<reference evidence="4" key="1">
    <citation type="submission" date="2022-11" db="UniProtKB">
        <authorList>
            <consortium name="WormBaseParasite"/>
        </authorList>
    </citation>
    <scope>IDENTIFICATION</scope>
</reference>
<sequence length="562" mass="63550">MSTTSINTSLTNINLFPPTSSLSCDEAKQPQKQQQHQNNHNLLTTKQNSHSSIKIIPSPLINTRPPLPLVSGKTTIRLVHERLRRQSYDVRVLNPPLNSEGNSVITHCPLRPQRTSSARLNPSFTSPSLAGSSHYSIGSLVAKRRQSRPISYGYASAGFYIRRGPNDEEWLEEFDFDVCVDDNDEDEERRPSTSHSVDAEGDEECLSNTPTQQRYINEDETDKNNLKLDNNLMNGGNKLNNNNNNNNSALSQLSSSSLLNPSSLPLQNGVEERNIILLSPSSQSSSPFPSTSPTPYRGKQNGNSNGGIYTRKHNNGINNQPMALFLLRHPDQRILPVYCYRPQGAQADQFIQSLSEKCRESIRKFLEKESPDDGECYLWVRDDVNMKTNILSLTFLQNHFKSEHIRRVKWRHLSVDKVSIYRYSLPVITTKFRLRFAHFLSRHYRCCILGVWCMVILCISVGIVLSVVFGSVPNSQKSNGTSIIPIQPVIQRSGGFMEDAIEMEQQQAVEIRNSDTGQLIPQFVGSHRAQPPGVPRGIINISGKNGDREFQWLDERKKRRRK</sequence>
<keyword evidence="2" id="KW-1133">Transmembrane helix</keyword>
<evidence type="ECO:0000256" key="2">
    <source>
        <dbReference type="SAM" id="Phobius"/>
    </source>
</evidence>
<keyword evidence="2" id="KW-0472">Membrane</keyword>
<feature type="compositionally biased region" description="Low complexity" evidence="1">
    <location>
        <begin position="227"/>
        <end position="257"/>
    </location>
</feature>
<protein>
    <submittedName>
        <fullName evidence="4">Uncharacterized protein</fullName>
    </submittedName>
</protein>
<feature type="region of interest" description="Disordered" evidence="1">
    <location>
        <begin position="183"/>
        <end position="257"/>
    </location>
</feature>
<dbReference type="Proteomes" id="UP000887563">
    <property type="component" value="Unplaced"/>
</dbReference>
<dbReference type="AlphaFoldDB" id="A0A914MX36"/>
<feature type="compositionally biased region" description="Polar residues" evidence="1">
    <location>
        <begin position="206"/>
        <end position="215"/>
    </location>
</feature>
<organism evidence="3 4">
    <name type="scientific">Meloidogyne incognita</name>
    <name type="common">Southern root-knot nematode worm</name>
    <name type="synonym">Oxyuris incognita</name>
    <dbReference type="NCBI Taxonomy" id="6306"/>
    <lineage>
        <taxon>Eukaryota</taxon>
        <taxon>Metazoa</taxon>
        <taxon>Ecdysozoa</taxon>
        <taxon>Nematoda</taxon>
        <taxon>Chromadorea</taxon>
        <taxon>Rhabditida</taxon>
        <taxon>Tylenchina</taxon>
        <taxon>Tylenchomorpha</taxon>
        <taxon>Tylenchoidea</taxon>
        <taxon>Meloidogynidae</taxon>
        <taxon>Meloidogyninae</taxon>
        <taxon>Meloidogyne</taxon>
        <taxon>Meloidogyne incognita group</taxon>
    </lineage>
</organism>
<proteinExistence type="predicted"/>
<evidence type="ECO:0000313" key="4">
    <source>
        <dbReference type="WBParaSite" id="Minc3s02379g29752"/>
    </source>
</evidence>
<accession>A0A914MX36</accession>
<evidence type="ECO:0000256" key="1">
    <source>
        <dbReference type="SAM" id="MobiDB-lite"/>
    </source>
</evidence>
<feature type="region of interest" description="Disordered" evidence="1">
    <location>
        <begin position="279"/>
        <end position="308"/>
    </location>
</feature>
<feature type="compositionally biased region" description="Low complexity" evidence="1">
    <location>
        <begin position="279"/>
        <end position="295"/>
    </location>
</feature>
<feature type="region of interest" description="Disordered" evidence="1">
    <location>
        <begin position="17"/>
        <end position="37"/>
    </location>
</feature>
<evidence type="ECO:0000313" key="3">
    <source>
        <dbReference type="Proteomes" id="UP000887563"/>
    </source>
</evidence>
<keyword evidence="3" id="KW-1185">Reference proteome</keyword>
<name>A0A914MX36_MELIC</name>